<evidence type="ECO:0000256" key="7">
    <source>
        <dbReference type="ARBA" id="ARBA00023033"/>
    </source>
</evidence>
<dbReference type="PRINTS" id="PR00420">
    <property type="entry name" value="RNGMNOXGNASE"/>
</dbReference>
<evidence type="ECO:0000259" key="8">
    <source>
        <dbReference type="Pfam" id="PF01494"/>
    </source>
</evidence>
<dbReference type="SUPFAM" id="SSF51905">
    <property type="entry name" value="FAD/NAD(P)-binding domain"/>
    <property type="match status" value="1"/>
</dbReference>
<evidence type="ECO:0000256" key="4">
    <source>
        <dbReference type="ARBA" id="ARBA00022630"/>
    </source>
</evidence>
<gene>
    <name evidence="9" type="ordered locus">Swit_3664</name>
</gene>
<evidence type="ECO:0000256" key="1">
    <source>
        <dbReference type="ARBA" id="ARBA00001974"/>
    </source>
</evidence>
<dbReference type="OrthoDB" id="9796623at2"/>
<dbReference type="GO" id="GO:0004497">
    <property type="term" value="F:monooxygenase activity"/>
    <property type="evidence" value="ECO:0007669"/>
    <property type="project" value="UniProtKB-KW"/>
</dbReference>
<accession>A0A9J9LFG6</accession>
<feature type="domain" description="FAD-binding" evidence="8">
    <location>
        <begin position="21"/>
        <end position="357"/>
    </location>
</feature>
<evidence type="ECO:0000313" key="9">
    <source>
        <dbReference type="EMBL" id="ABQ70010.1"/>
    </source>
</evidence>
<comment type="cofactor">
    <cofactor evidence="1">
        <name>FAD</name>
        <dbReference type="ChEBI" id="CHEBI:57692"/>
    </cofactor>
</comment>
<dbReference type="GO" id="GO:0110142">
    <property type="term" value="C:ubiquinone biosynthesis complex"/>
    <property type="evidence" value="ECO:0007669"/>
    <property type="project" value="UniProtKB-ARBA"/>
</dbReference>
<dbReference type="PANTHER" id="PTHR43876">
    <property type="entry name" value="UBIQUINONE BIOSYNTHESIS MONOOXYGENASE COQ6, MITOCHONDRIAL"/>
    <property type="match status" value="1"/>
</dbReference>
<comment type="similarity">
    <text evidence="3">Belongs to the UbiH/COQ6 family.</text>
</comment>
<dbReference type="AlphaFoldDB" id="A0A9J9LFG6"/>
<dbReference type="Pfam" id="PF01494">
    <property type="entry name" value="FAD_binding_3"/>
    <property type="match status" value="1"/>
</dbReference>
<dbReference type="Proteomes" id="UP000001989">
    <property type="component" value="Chromosome"/>
</dbReference>
<reference evidence="9 10" key="1">
    <citation type="journal article" date="2010" name="J. Bacteriol.">
        <title>Genome sequence of the dioxin-mineralizing bacterium Sphingomonas wittichii RW1.</title>
        <authorList>
            <person name="Miller T.R."/>
            <person name="Delcher A.L."/>
            <person name="Salzberg S.L."/>
            <person name="Saunders E."/>
            <person name="Detter J.C."/>
            <person name="Halden R.U."/>
        </authorList>
    </citation>
    <scope>NUCLEOTIDE SEQUENCE [LARGE SCALE GENOMIC DNA]</scope>
    <source>
        <strain evidence="10">DSM 6014 / CCUG 31198 / JCM 15750 / NBRC 105917 / EY 4224 / RW1</strain>
    </source>
</reference>
<evidence type="ECO:0000256" key="2">
    <source>
        <dbReference type="ARBA" id="ARBA00004749"/>
    </source>
</evidence>
<dbReference type="InterPro" id="IPR010971">
    <property type="entry name" value="UbiH/COQ6"/>
</dbReference>
<keyword evidence="6 9" id="KW-0560">Oxidoreductase</keyword>
<dbReference type="GO" id="GO:0071949">
    <property type="term" value="F:FAD binding"/>
    <property type="evidence" value="ECO:0007669"/>
    <property type="project" value="InterPro"/>
</dbReference>
<dbReference type="PROSITE" id="PS01304">
    <property type="entry name" value="UBIH"/>
    <property type="match status" value="1"/>
</dbReference>
<dbReference type="InterPro" id="IPR002938">
    <property type="entry name" value="FAD-bd"/>
</dbReference>
<name>A0A9J9LFG6_RHIWR</name>
<dbReference type="PANTHER" id="PTHR43876:SF7">
    <property type="entry name" value="UBIQUINONE BIOSYNTHESIS MONOOXYGENASE COQ6, MITOCHONDRIAL"/>
    <property type="match status" value="1"/>
</dbReference>
<dbReference type="NCBIfam" id="TIGR01988">
    <property type="entry name" value="Ubi-OHases"/>
    <property type="match status" value="1"/>
</dbReference>
<dbReference type="GO" id="GO:0016705">
    <property type="term" value="F:oxidoreductase activity, acting on paired donors, with incorporation or reduction of molecular oxygen"/>
    <property type="evidence" value="ECO:0007669"/>
    <property type="project" value="InterPro"/>
</dbReference>
<dbReference type="EC" id="1.14.13.-" evidence="9"/>
<evidence type="ECO:0000256" key="6">
    <source>
        <dbReference type="ARBA" id="ARBA00023002"/>
    </source>
</evidence>
<keyword evidence="7" id="KW-0503">Monooxygenase</keyword>
<dbReference type="InterPro" id="IPR051205">
    <property type="entry name" value="UbiH/COQ6_monooxygenase"/>
</dbReference>
<comment type="pathway">
    <text evidence="2">Cofactor biosynthesis; ubiquinone biosynthesis.</text>
</comment>
<keyword evidence="10" id="KW-1185">Reference proteome</keyword>
<sequence>MVRWWHVRRRRPKAVRMERQDVIILGGGLVGLTLGIALARHGIMAAVIDPADPDRMLASGFDGRASAVASAPWRMLDAIGVGAYLQGRGCPIDAIRVQDGLSPESLMFEPSADDGALGYMFENRDLRIALDTTARAADGLTLLRPARPVDVRRDLDGVRVTLADGREVAGSLLIGAEGRQSPTREAAGITCARWSYDHVAMIASIAHEKPHGNVAYEIFYTAGPFAILPLVDDAEGRHRSALVWTVDKKHAPAMLGLPDRAYQAEAEKRMGGMLGAVSLISPRSSYPLGFHHAARITDTRLALVGDAAHGIHPIAGQGVNLGYRDVAALTEVLVEGMRLGLDPGDAQLLDRYQRWRSLDSFMVAASTDGLTRLFGIPGRTARTVRRIGLGAVQRLGPLKGRFMAEARGETGKLPRLLQGMAI</sequence>
<dbReference type="GO" id="GO:0006744">
    <property type="term" value="P:ubiquinone biosynthetic process"/>
    <property type="evidence" value="ECO:0007669"/>
    <property type="project" value="InterPro"/>
</dbReference>
<dbReference type="EMBL" id="CP000699">
    <property type="protein sequence ID" value="ABQ70010.1"/>
    <property type="molecule type" value="Genomic_DNA"/>
</dbReference>
<dbReference type="Gene3D" id="3.50.50.60">
    <property type="entry name" value="FAD/NAD(P)-binding domain"/>
    <property type="match status" value="2"/>
</dbReference>
<evidence type="ECO:0000256" key="3">
    <source>
        <dbReference type="ARBA" id="ARBA00005349"/>
    </source>
</evidence>
<keyword evidence="5" id="KW-0274">FAD</keyword>
<dbReference type="KEGG" id="swi:Swit_3664"/>
<dbReference type="InterPro" id="IPR018168">
    <property type="entry name" value="Ubi_Hdrlase_CS"/>
</dbReference>
<protein>
    <submittedName>
        <fullName evidence="9">2-octaprenyl-3-methyl-6-methoxy-1,4-benzoquinol hydroxylase</fullName>
        <ecNumber evidence="9">1.14.13.-</ecNumber>
    </submittedName>
</protein>
<dbReference type="FunFam" id="3.50.50.60:FF:000021">
    <property type="entry name" value="Ubiquinone biosynthesis monooxygenase COQ6"/>
    <property type="match status" value="1"/>
</dbReference>
<keyword evidence="4" id="KW-0285">Flavoprotein</keyword>
<dbReference type="InterPro" id="IPR036188">
    <property type="entry name" value="FAD/NAD-bd_sf"/>
</dbReference>
<evidence type="ECO:0000256" key="5">
    <source>
        <dbReference type="ARBA" id="ARBA00022827"/>
    </source>
</evidence>
<proteinExistence type="inferred from homology"/>
<evidence type="ECO:0000313" key="10">
    <source>
        <dbReference type="Proteomes" id="UP000001989"/>
    </source>
</evidence>
<organism evidence="9 10">
    <name type="scientific">Rhizorhabdus wittichii (strain DSM 6014 / CCUG 31198 / JCM 15750 / NBRC 105917 / EY 4224 / RW1)</name>
    <name type="common">Sphingomonas wittichii</name>
    <dbReference type="NCBI Taxonomy" id="392499"/>
    <lineage>
        <taxon>Bacteria</taxon>
        <taxon>Pseudomonadati</taxon>
        <taxon>Pseudomonadota</taxon>
        <taxon>Alphaproteobacteria</taxon>
        <taxon>Sphingomonadales</taxon>
        <taxon>Sphingomonadaceae</taxon>
        <taxon>Rhizorhabdus</taxon>
    </lineage>
</organism>